<name>A0ABQ5XIG9_9GAMM</name>
<proteinExistence type="predicted"/>
<protein>
    <recommendedName>
        <fullName evidence="3">Fucose-specific lectin</fullName>
    </recommendedName>
</protein>
<evidence type="ECO:0000313" key="2">
    <source>
        <dbReference type="Proteomes" id="UP001156627"/>
    </source>
</evidence>
<evidence type="ECO:0008006" key="3">
    <source>
        <dbReference type="Google" id="ProtNLM"/>
    </source>
</evidence>
<evidence type="ECO:0000313" key="1">
    <source>
        <dbReference type="EMBL" id="GLQ90737.1"/>
    </source>
</evidence>
<dbReference type="SUPFAM" id="SSF89372">
    <property type="entry name" value="Fucose-specific lectin"/>
    <property type="match status" value="2"/>
</dbReference>
<dbReference type="EMBL" id="BSOA01000050">
    <property type="protein sequence ID" value="GLQ90737.1"/>
    <property type="molecule type" value="Genomic_DNA"/>
</dbReference>
<comment type="caution">
    <text evidence="1">The sequence shown here is derived from an EMBL/GenBank/DDBJ whole genome shotgun (WGS) entry which is preliminary data.</text>
</comment>
<reference evidence="2" key="1">
    <citation type="journal article" date="2019" name="Int. J. Syst. Evol. Microbiol.">
        <title>The Global Catalogue of Microorganisms (GCM) 10K type strain sequencing project: providing services to taxonomists for standard genome sequencing and annotation.</title>
        <authorList>
            <consortium name="The Broad Institute Genomics Platform"/>
            <consortium name="The Broad Institute Genome Sequencing Center for Infectious Disease"/>
            <person name="Wu L."/>
            <person name="Ma J."/>
        </authorList>
    </citation>
    <scope>NUCLEOTIDE SEQUENCE [LARGE SCALE GENOMIC DNA]</scope>
    <source>
        <strain evidence="2">NBRC 111981</strain>
    </source>
</reference>
<dbReference type="RefSeq" id="WP_284334153.1">
    <property type="nucleotide sequence ID" value="NZ_BSOA01000050.1"/>
</dbReference>
<organism evidence="1 2">
    <name type="scientific">Dyella flagellata</name>
    <dbReference type="NCBI Taxonomy" id="1867833"/>
    <lineage>
        <taxon>Bacteria</taxon>
        <taxon>Pseudomonadati</taxon>
        <taxon>Pseudomonadota</taxon>
        <taxon>Gammaproteobacteria</taxon>
        <taxon>Lysobacterales</taxon>
        <taxon>Rhodanobacteraceae</taxon>
        <taxon>Dyella</taxon>
    </lineage>
</organism>
<sequence>MPIGLVPSNASGSLPPSLPFYQPSVDQKTTVDQVVQSPQGADDFPAYNRFVVRDAWDMSYPPLVDISWPLGTYTYLTIPSTLSLSDYQRGHTNQYGYSGVQVLGDEVGLWLNTQDPTTQLSKGSGSLNIGCWYNIPPYAMLFPSNAYDVDISFWTAVANDLSTGNGPTQSEWSSRQAYFELILEDESGGCYIDIVVNGVNQKVKCKFTYQIGYYSPKPGDDSLKLVHTDATNTTFLPIAQTTINQSTTDPSEWLQSPLPSDSINFQSGTFSPEKKVHFRISTSDFAHVLSAVASSGQSGYDKLSTDPLKYAVTLIGVNGEVAPAAGDYAQMGMSVSKLRVTPTIPHQVSGSPSTFNQPGPSVVYRDGTNINLFSSDLSGNPNTLLNLASGSAAGDPAGYFANNEARVVYLDTAQCIREIFEQNGAWSEWEMTSTPPPNSVVSDPKPYADATGAAHVVYQLSGDVYQLSLDSTGWHDLDLSKNSLPSAPTQVNAIGKPMGYVANGVPRIVYRDINNQVVELYYFNNAWNQWQMTGIAGSGSAYSDPQGYVDSSGNPRVVYRDNAGDVHEFLMDSAGWHHTDVTSLTGATPAQGNPRGVMAGGAPRIIYRGTDNDLHELVWWTNAWVHNDLTKATRGAIPLAGDPVEFTGSDGAVRIEYVGSDSQLHEFYYSSGWLHRDM</sequence>
<accession>A0ABQ5XIG9</accession>
<dbReference type="Gene3D" id="2.120.10.70">
    <property type="entry name" value="Fucose-specific lectin"/>
    <property type="match status" value="1"/>
</dbReference>
<dbReference type="Proteomes" id="UP001156627">
    <property type="component" value="Unassembled WGS sequence"/>
</dbReference>
<gene>
    <name evidence="1" type="ORF">GCM10007898_43130</name>
</gene>
<keyword evidence="2" id="KW-1185">Reference proteome</keyword>